<evidence type="ECO:0000256" key="2">
    <source>
        <dbReference type="ARBA" id="ARBA00022737"/>
    </source>
</evidence>
<dbReference type="PANTHER" id="PTHR19918:SF1">
    <property type="entry name" value="FIZZY-RELATED PROTEIN HOMOLOG"/>
    <property type="match status" value="1"/>
</dbReference>
<evidence type="ECO:0000313" key="5">
    <source>
        <dbReference type="Proteomes" id="UP000269396"/>
    </source>
</evidence>
<dbReference type="EMBL" id="UZAL01028732">
    <property type="protein sequence ID" value="VDP43309.1"/>
    <property type="molecule type" value="Genomic_DNA"/>
</dbReference>
<accession>A0A183P1C9</accession>
<keyword evidence="3" id="KW-0131">Cell cycle</keyword>
<dbReference type="Gene3D" id="2.130.10.10">
    <property type="entry name" value="YVTN repeat-like/Quinoprotein amine dehydrogenase"/>
    <property type="match status" value="1"/>
</dbReference>
<dbReference type="STRING" id="31246.A0A183P1C9"/>
<evidence type="ECO:0000256" key="1">
    <source>
        <dbReference type="ARBA" id="ARBA00022574"/>
    </source>
</evidence>
<dbReference type="GO" id="GO:1905786">
    <property type="term" value="P:positive regulation of anaphase-promoting complex-dependent catabolic process"/>
    <property type="evidence" value="ECO:0007669"/>
    <property type="project" value="TreeGrafter"/>
</dbReference>
<dbReference type="GO" id="GO:0010997">
    <property type="term" value="F:anaphase-promoting complex binding"/>
    <property type="evidence" value="ECO:0007669"/>
    <property type="project" value="InterPro"/>
</dbReference>
<gene>
    <name evidence="4" type="ORF">SMTD_LOCUS8165</name>
</gene>
<dbReference type="GO" id="GO:1990757">
    <property type="term" value="F:ubiquitin ligase activator activity"/>
    <property type="evidence" value="ECO:0007669"/>
    <property type="project" value="TreeGrafter"/>
</dbReference>
<protein>
    <submittedName>
        <fullName evidence="4">Uncharacterized protein</fullName>
    </submittedName>
</protein>
<proteinExistence type="predicted"/>
<name>A0A183P1C9_9TREM</name>
<dbReference type="PANTHER" id="PTHR19918">
    <property type="entry name" value="CELL DIVISION CYCLE 20 CDC20 FIZZY -RELATED"/>
    <property type="match status" value="1"/>
</dbReference>
<dbReference type="GO" id="GO:0031145">
    <property type="term" value="P:anaphase-promoting complex-dependent catabolic process"/>
    <property type="evidence" value="ECO:0007669"/>
    <property type="project" value="TreeGrafter"/>
</dbReference>
<keyword evidence="5" id="KW-1185">Reference proteome</keyword>
<organism evidence="4 5">
    <name type="scientific">Schistosoma mattheei</name>
    <dbReference type="NCBI Taxonomy" id="31246"/>
    <lineage>
        <taxon>Eukaryota</taxon>
        <taxon>Metazoa</taxon>
        <taxon>Spiralia</taxon>
        <taxon>Lophotrochozoa</taxon>
        <taxon>Platyhelminthes</taxon>
        <taxon>Trematoda</taxon>
        <taxon>Digenea</taxon>
        <taxon>Strigeidida</taxon>
        <taxon>Schistosomatoidea</taxon>
        <taxon>Schistosomatidae</taxon>
        <taxon>Schistosoma</taxon>
    </lineage>
</organism>
<evidence type="ECO:0000256" key="3">
    <source>
        <dbReference type="ARBA" id="ARBA00023306"/>
    </source>
</evidence>
<dbReference type="AlphaFoldDB" id="A0A183P1C9"/>
<evidence type="ECO:0000313" key="4">
    <source>
        <dbReference type="EMBL" id="VDP43309.1"/>
    </source>
</evidence>
<keyword evidence="1" id="KW-0853">WD repeat</keyword>
<dbReference type="InterPro" id="IPR015943">
    <property type="entry name" value="WD40/YVTN_repeat-like_dom_sf"/>
</dbReference>
<dbReference type="Proteomes" id="UP000269396">
    <property type="component" value="Unassembled WGS sequence"/>
</dbReference>
<reference evidence="4 5" key="1">
    <citation type="submission" date="2018-11" db="EMBL/GenBank/DDBJ databases">
        <authorList>
            <consortium name="Pathogen Informatics"/>
        </authorList>
    </citation>
    <scope>NUCLEOTIDE SEQUENCE [LARGE SCALE GENOMIC DNA]</scope>
    <source>
        <strain>Denwood</strain>
        <strain evidence="5">Zambia</strain>
    </source>
</reference>
<sequence length="155" mass="17313">MEQHGLLASGGGTADRCIRFWNRLTGQALRSVDTGNDVTGYFCRLRLIGRQSHGLISDIIQLKNESTVDENWTSWNNLSTNIREAVRVPPGLVISLQDCENFGSNRSRMKIRNRNWSIMPIKLSDSDPQNQDQLGVIESLNNKSGFVLPSGKQPS</sequence>
<dbReference type="InterPro" id="IPR033010">
    <property type="entry name" value="Cdc20/Fizzy"/>
</dbReference>
<dbReference type="GO" id="GO:0005680">
    <property type="term" value="C:anaphase-promoting complex"/>
    <property type="evidence" value="ECO:0007669"/>
    <property type="project" value="TreeGrafter"/>
</dbReference>
<keyword evidence="2" id="KW-0677">Repeat</keyword>